<dbReference type="InParanoid" id="A0A1J7I730"/>
<gene>
    <name evidence="2" type="ORF">CONLIGDRAFT_664509</name>
</gene>
<keyword evidence="3" id="KW-1185">Reference proteome</keyword>
<evidence type="ECO:0000313" key="3">
    <source>
        <dbReference type="Proteomes" id="UP000182658"/>
    </source>
</evidence>
<organism evidence="2 3">
    <name type="scientific">Coniochaeta ligniaria NRRL 30616</name>
    <dbReference type="NCBI Taxonomy" id="1408157"/>
    <lineage>
        <taxon>Eukaryota</taxon>
        <taxon>Fungi</taxon>
        <taxon>Dikarya</taxon>
        <taxon>Ascomycota</taxon>
        <taxon>Pezizomycotina</taxon>
        <taxon>Sordariomycetes</taxon>
        <taxon>Sordariomycetidae</taxon>
        <taxon>Coniochaetales</taxon>
        <taxon>Coniochaetaceae</taxon>
        <taxon>Coniochaeta</taxon>
    </lineage>
</organism>
<name>A0A1J7I730_9PEZI</name>
<dbReference type="EMBL" id="KV875106">
    <property type="protein sequence ID" value="OIW23439.1"/>
    <property type="molecule type" value="Genomic_DNA"/>
</dbReference>
<feature type="region of interest" description="Disordered" evidence="1">
    <location>
        <begin position="48"/>
        <end position="82"/>
    </location>
</feature>
<proteinExistence type="predicted"/>
<protein>
    <submittedName>
        <fullName evidence="2">Uncharacterized protein</fullName>
    </submittedName>
</protein>
<evidence type="ECO:0000313" key="2">
    <source>
        <dbReference type="EMBL" id="OIW23439.1"/>
    </source>
</evidence>
<dbReference type="OrthoDB" id="4711087at2759"/>
<dbReference type="AlphaFoldDB" id="A0A1J7I730"/>
<evidence type="ECO:0000256" key="1">
    <source>
        <dbReference type="SAM" id="MobiDB-lite"/>
    </source>
</evidence>
<feature type="compositionally biased region" description="Basic and acidic residues" evidence="1">
    <location>
        <begin position="58"/>
        <end position="69"/>
    </location>
</feature>
<reference evidence="2 3" key="1">
    <citation type="submission" date="2016-10" db="EMBL/GenBank/DDBJ databases">
        <title>Draft genome sequence of Coniochaeta ligniaria NRRL30616, a lignocellulolytic fungus for bioabatement of inhibitors in plant biomass hydrolysates.</title>
        <authorList>
            <consortium name="DOE Joint Genome Institute"/>
            <person name="Jimenez D.J."/>
            <person name="Hector R.E."/>
            <person name="Riley R."/>
            <person name="Sun H."/>
            <person name="Grigoriev I.V."/>
            <person name="Van Elsas J.D."/>
            <person name="Nichols N.N."/>
        </authorList>
    </citation>
    <scope>NUCLEOTIDE SEQUENCE [LARGE SCALE GENOMIC DNA]</scope>
    <source>
        <strain evidence="2 3">NRRL 30616</strain>
    </source>
</reference>
<dbReference type="Proteomes" id="UP000182658">
    <property type="component" value="Unassembled WGS sequence"/>
</dbReference>
<accession>A0A1J7I730</accession>
<feature type="non-terminal residue" evidence="2">
    <location>
        <position position="126"/>
    </location>
</feature>
<dbReference type="STRING" id="1408157.A0A1J7I730"/>
<sequence>MPVTKPSGKRDPSQDSFRDATAGLHFVVSTGVEKPNAELRQFIRSHVMLGKNKGKTRPPRDRGKGKGVRDVPCLSPNASLDSAASVSDGELVGSLVAPTSASKPNPVLPVAIPRKFGSDVSTIQYA</sequence>